<dbReference type="AlphaFoldDB" id="A0A6J7GGF6"/>
<name>A0A6J7GGF6_9ZZZZ</name>
<evidence type="ECO:0000256" key="4">
    <source>
        <dbReference type="SAM" id="MobiDB-lite"/>
    </source>
</evidence>
<proteinExistence type="predicted"/>
<keyword evidence="2" id="KW-0964">Secreted</keyword>
<feature type="compositionally biased region" description="Basic and acidic residues" evidence="4">
    <location>
        <begin position="67"/>
        <end position="76"/>
    </location>
</feature>
<evidence type="ECO:0000313" key="5">
    <source>
        <dbReference type="EMBL" id="CAB4907451.1"/>
    </source>
</evidence>
<dbReference type="InterPro" id="IPR006766">
    <property type="entry name" value="EXORDIUM-like"/>
</dbReference>
<feature type="region of interest" description="Disordered" evidence="4">
    <location>
        <begin position="25"/>
        <end position="76"/>
    </location>
</feature>
<organism evidence="5">
    <name type="scientific">freshwater metagenome</name>
    <dbReference type="NCBI Taxonomy" id="449393"/>
    <lineage>
        <taxon>unclassified sequences</taxon>
        <taxon>metagenomes</taxon>
        <taxon>ecological metagenomes</taxon>
    </lineage>
</organism>
<gene>
    <name evidence="5" type="ORF">UFOPK3608_00725</name>
</gene>
<feature type="compositionally biased region" description="Low complexity" evidence="4">
    <location>
        <begin position="25"/>
        <end position="47"/>
    </location>
</feature>
<comment type="subcellular location">
    <subcellularLocation>
        <location evidence="1">Secreted</location>
    </subcellularLocation>
</comment>
<dbReference type="GO" id="GO:0005576">
    <property type="term" value="C:extracellular region"/>
    <property type="evidence" value="ECO:0007669"/>
    <property type="project" value="UniProtKB-SubCell"/>
</dbReference>
<protein>
    <submittedName>
        <fullName evidence="5">Unannotated protein</fullName>
    </submittedName>
</protein>
<dbReference type="PANTHER" id="PTHR31279">
    <property type="entry name" value="PROTEIN EXORDIUM-LIKE 5"/>
    <property type="match status" value="1"/>
</dbReference>
<dbReference type="Pfam" id="PF04674">
    <property type="entry name" value="Phi_1"/>
    <property type="match status" value="1"/>
</dbReference>
<evidence type="ECO:0000256" key="1">
    <source>
        <dbReference type="ARBA" id="ARBA00004613"/>
    </source>
</evidence>
<keyword evidence="3" id="KW-0732">Signal</keyword>
<reference evidence="5" key="1">
    <citation type="submission" date="2020-05" db="EMBL/GenBank/DDBJ databases">
        <authorList>
            <person name="Chiriac C."/>
            <person name="Salcher M."/>
            <person name="Ghai R."/>
            <person name="Kavagutti S V."/>
        </authorList>
    </citation>
    <scope>NUCLEOTIDE SEQUENCE</scope>
</reference>
<dbReference type="PANTHER" id="PTHR31279:SF58">
    <property type="entry name" value="PROTEIN EXORDIUM-LIKE 2"/>
    <property type="match status" value="1"/>
</dbReference>
<evidence type="ECO:0000256" key="2">
    <source>
        <dbReference type="ARBA" id="ARBA00022525"/>
    </source>
</evidence>
<evidence type="ECO:0000256" key="3">
    <source>
        <dbReference type="ARBA" id="ARBA00022729"/>
    </source>
</evidence>
<accession>A0A6J7GGF6</accession>
<sequence length="367" mass="39583">MKKFKATTYLAVSLSAILIISSSPSFGGENNSQSSEKSQQSSNNQSNDKSDSPELSSTYDSKYWGTPKRDISNKTDQQEYDRAQFAIPGIEVAATEVFATFPGRNAVTLAPMGSGDLIDHGGAVLNEIHIYPIFWGPTTAGFSASYKSSITNFFTAIQCGAGTPTLTCNGHSDAVKEYFRTKNKVSPIIKFSGVYTDTTNPPTSSPSTASIVAEAAKVVKASGGTLDPMGLYLVFTNNYPTRVNFCAWHSAGSYKPTSTSAATWFTVAYMPFVGTSAGCSSGNIPRPVGRPTFKTSQSVDSVINVTTHELYETMTDSLLNNRYAWYDSAGYENGDKCAWNYGSTINGYRVQSEYLNSTQSCPDLTSN</sequence>
<dbReference type="EMBL" id="CAFBMP010000042">
    <property type="protein sequence ID" value="CAB4907451.1"/>
    <property type="molecule type" value="Genomic_DNA"/>
</dbReference>